<reference evidence="4" key="1">
    <citation type="submission" date="2022-11" db="UniProtKB">
        <authorList>
            <consortium name="WormBaseParasite"/>
        </authorList>
    </citation>
    <scope>IDENTIFICATION</scope>
</reference>
<protein>
    <submittedName>
        <fullName evidence="4">CABIT domain-containing protein</fullName>
    </submittedName>
</protein>
<accession>A0A915ILC5</accession>
<evidence type="ECO:0000256" key="1">
    <source>
        <dbReference type="ARBA" id="ARBA00022553"/>
    </source>
</evidence>
<dbReference type="InterPro" id="IPR025946">
    <property type="entry name" value="CABIT_dom"/>
</dbReference>
<keyword evidence="1" id="KW-0597">Phosphoprotein</keyword>
<proteinExistence type="predicted"/>
<dbReference type="AlphaFoldDB" id="A0A915ILC5"/>
<evidence type="ECO:0000313" key="4">
    <source>
        <dbReference type="WBParaSite" id="nRc.2.0.1.t14620-RA"/>
    </source>
</evidence>
<dbReference type="Proteomes" id="UP000887565">
    <property type="component" value="Unplaced"/>
</dbReference>
<feature type="domain" description="CABIT" evidence="2">
    <location>
        <begin position="31"/>
        <end position="292"/>
    </location>
</feature>
<dbReference type="InterPro" id="IPR052281">
    <property type="entry name" value="GAREM"/>
</dbReference>
<dbReference type="PANTHER" id="PTHR14454">
    <property type="entry name" value="GRB2-ASSOCIATED AND REGULATOR OF MAPK PROTEIN FAMILY MEMBER"/>
    <property type="match status" value="1"/>
</dbReference>
<evidence type="ECO:0000313" key="3">
    <source>
        <dbReference type="Proteomes" id="UP000887565"/>
    </source>
</evidence>
<evidence type="ECO:0000259" key="2">
    <source>
        <dbReference type="Pfam" id="PF12736"/>
    </source>
</evidence>
<dbReference type="Pfam" id="PF12736">
    <property type="entry name" value="CABIT"/>
    <property type="match status" value="1"/>
</dbReference>
<organism evidence="3 4">
    <name type="scientific">Romanomermis culicivorax</name>
    <name type="common">Nematode worm</name>
    <dbReference type="NCBI Taxonomy" id="13658"/>
    <lineage>
        <taxon>Eukaryota</taxon>
        <taxon>Metazoa</taxon>
        <taxon>Ecdysozoa</taxon>
        <taxon>Nematoda</taxon>
        <taxon>Enoplea</taxon>
        <taxon>Dorylaimia</taxon>
        <taxon>Mermithida</taxon>
        <taxon>Mermithoidea</taxon>
        <taxon>Mermithidae</taxon>
        <taxon>Romanomermis</taxon>
    </lineage>
</organism>
<dbReference type="PANTHER" id="PTHR14454:SF11">
    <property type="entry name" value="SERRANO, ISOFORM F"/>
    <property type="match status" value="1"/>
</dbReference>
<sequence>MNFLSQNDLIRKATWSLDTHFLSDFVRSHKLPVLAKVTKGQYLNLGVPSANLNPYVLIYSNRKNVQKLIGRLVKYKDGKIAAILDQRVQFSREFSGYFEILSEDGRPTRGLESVQELRDFFPDACIVRCQNFKAYLPGPDGEMTSSRGAGQKTRNLANGEILTLVGLFNFKQEKFLRCFDESGKSVFLKLDDKYSPTAANGQKCKFTPIVTDDDAISGAHRAATLVKKRLPITVRMIAGPMQSHLVGSSGYPVIRIEKISAEDEIQAYSLPTGNSDGQFLKIPVNAHLKLASAINRPNHQYSNDPTFRNILNRCQKIQSNLNDRIVFYKPDFLSNSNSKDSFSSIESKMIEEVDADSGFNDEEIEELYNYIRGAPPPILDGPTRQSRNDQHNLHKSKCYSKSTEKLFDISVVRRDRSSSKNNQNRIKPAHQQFTIFSPLQPLKFWQNYRRGSAGISGYSNKDKNDAGATPIFRSVGETKRNNCSPRAYKSCHNLLEQSLTSDEKSCFIKRQSKFTLCQGFILHGAWATATSAITSQNTVNISSTAVKYKRDFEKKVLP</sequence>
<dbReference type="WBParaSite" id="nRc.2.0.1.t14620-RA">
    <property type="protein sequence ID" value="nRc.2.0.1.t14620-RA"/>
    <property type="gene ID" value="nRc.2.0.1.g14620"/>
</dbReference>
<keyword evidence="3" id="KW-1185">Reference proteome</keyword>
<name>A0A915ILC5_ROMCU</name>